<dbReference type="Gene3D" id="3.30.370.10">
    <property type="entry name" value="Barstar-like"/>
    <property type="match status" value="1"/>
</dbReference>
<dbReference type="EMBL" id="CP013655">
    <property type="protein sequence ID" value="ALS37709.1"/>
    <property type="molecule type" value="Genomic_DNA"/>
</dbReference>
<dbReference type="KEGG" id="erx:ATZ35_11270"/>
<reference evidence="4" key="1">
    <citation type="submission" date="2015-12" db="EMBL/GenBank/DDBJ databases">
        <authorList>
            <person name="Lauer A."/>
            <person name="Humrighouse B."/>
            <person name="Loparev V."/>
            <person name="Shewmaker P.L."/>
            <person name="Whitney A.M."/>
            <person name="McLaughlin R.W."/>
        </authorList>
    </citation>
    <scope>NUCLEOTIDE SEQUENCE [LARGE SCALE GENOMIC DNA]</scope>
    <source>
        <strain evidence="4">LMG 26678</strain>
    </source>
</reference>
<evidence type="ECO:0000313" key="4">
    <source>
        <dbReference type="Proteomes" id="UP000067523"/>
    </source>
</evidence>
<sequence>MCDSTKKEVIIDLKNVSTKENLQVLLKEKLDFPDYYGENWDAFWDTITGLVELPEKIIFEHWSDLEKSIPDEANSLKEMLHNFNKKYPMMKSEIKYK</sequence>
<proteinExistence type="inferred from homology"/>
<dbReference type="AlphaFoldDB" id="A0A0U2XK97"/>
<dbReference type="RefSeq" id="WP_208927336.1">
    <property type="nucleotide sequence ID" value="NZ_CP013655.1"/>
</dbReference>
<dbReference type="STRING" id="118060.ATZ35_11270"/>
<dbReference type="Proteomes" id="UP000067523">
    <property type="component" value="Chromosome"/>
</dbReference>
<dbReference type="InterPro" id="IPR000468">
    <property type="entry name" value="Barstar"/>
</dbReference>
<protein>
    <submittedName>
        <fullName evidence="3">Barnase inhibitor</fullName>
    </submittedName>
</protein>
<comment type="similarity">
    <text evidence="1">Belongs to the barstar family.</text>
</comment>
<dbReference type="SUPFAM" id="SSF52038">
    <property type="entry name" value="Barstar-related"/>
    <property type="match status" value="1"/>
</dbReference>
<gene>
    <name evidence="3" type="ORF">ATZ35_11270</name>
</gene>
<evidence type="ECO:0000259" key="2">
    <source>
        <dbReference type="Pfam" id="PF01337"/>
    </source>
</evidence>
<dbReference type="Pfam" id="PF01337">
    <property type="entry name" value="Barstar"/>
    <property type="match status" value="1"/>
</dbReference>
<organism evidence="3 4">
    <name type="scientific">Enterococcus rotai</name>
    <dbReference type="NCBI Taxonomy" id="118060"/>
    <lineage>
        <taxon>Bacteria</taxon>
        <taxon>Bacillati</taxon>
        <taxon>Bacillota</taxon>
        <taxon>Bacilli</taxon>
        <taxon>Lactobacillales</taxon>
        <taxon>Enterococcaceae</taxon>
        <taxon>Enterococcus</taxon>
    </lineage>
</organism>
<evidence type="ECO:0000313" key="3">
    <source>
        <dbReference type="EMBL" id="ALS37709.1"/>
    </source>
</evidence>
<feature type="domain" description="Barstar (barnase inhibitor)" evidence="2">
    <location>
        <begin position="8"/>
        <end position="87"/>
    </location>
</feature>
<keyword evidence="4" id="KW-1185">Reference proteome</keyword>
<evidence type="ECO:0000256" key="1">
    <source>
        <dbReference type="ARBA" id="ARBA00006845"/>
    </source>
</evidence>
<name>A0A0U2XK97_9ENTE</name>
<accession>A0A0U2XK97</accession>
<dbReference type="InterPro" id="IPR035905">
    <property type="entry name" value="Barstar-like_sf"/>
</dbReference>